<feature type="transmembrane region" description="Helical" evidence="1">
    <location>
        <begin position="55"/>
        <end position="82"/>
    </location>
</feature>
<keyword evidence="1" id="KW-1133">Transmembrane helix</keyword>
<keyword evidence="1" id="KW-0472">Membrane</keyword>
<evidence type="ECO:0008006" key="4">
    <source>
        <dbReference type="Google" id="ProtNLM"/>
    </source>
</evidence>
<keyword evidence="3" id="KW-1185">Reference proteome</keyword>
<feature type="transmembrane region" description="Helical" evidence="1">
    <location>
        <begin position="6"/>
        <end position="24"/>
    </location>
</feature>
<accession>A0ABM8UC91</accession>
<keyword evidence="1" id="KW-0812">Transmembrane</keyword>
<gene>
    <name evidence="2" type="ORF">LYB30171_00276</name>
</gene>
<evidence type="ECO:0000256" key="1">
    <source>
        <dbReference type="SAM" id="Phobius"/>
    </source>
</evidence>
<proteinExistence type="predicted"/>
<name>A0ABM8UC91_9GAMM</name>
<reference evidence="2 3" key="1">
    <citation type="submission" date="2021-04" db="EMBL/GenBank/DDBJ databases">
        <authorList>
            <person name="Rodrigo-Torres L."/>
            <person name="Arahal R. D."/>
            <person name="Lucena T."/>
        </authorList>
    </citation>
    <scope>NUCLEOTIDE SEQUENCE [LARGE SCALE GENOMIC DNA]</scope>
    <source>
        <strain evidence="2 3">CECT 30171</strain>
    </source>
</reference>
<sequence>MQYFIVFAGFFAMSALLMATFYWLPKGQAAHDKFIFKCGVNFTAILRGNSKWKHVIYWGVPVLVLLFSNFLGGLAMLAAAIIGLTFNRRYLASATPAVSELGQVEVAASKNAPDTVP</sequence>
<organism evidence="2 3">
    <name type="scientific">Novilysobacter luteus</name>
    <dbReference type="NCBI Taxonomy" id="2822368"/>
    <lineage>
        <taxon>Bacteria</taxon>
        <taxon>Pseudomonadati</taxon>
        <taxon>Pseudomonadota</taxon>
        <taxon>Gammaproteobacteria</taxon>
        <taxon>Lysobacterales</taxon>
        <taxon>Lysobacteraceae</taxon>
        <taxon>Novilysobacter</taxon>
    </lineage>
</organism>
<protein>
    <recommendedName>
        <fullName evidence="4">Transmembrane protein</fullName>
    </recommendedName>
</protein>
<dbReference type="EMBL" id="OU015430">
    <property type="protein sequence ID" value="CAG4968461.1"/>
    <property type="molecule type" value="Genomic_DNA"/>
</dbReference>
<evidence type="ECO:0000313" key="3">
    <source>
        <dbReference type="Proteomes" id="UP000680116"/>
    </source>
</evidence>
<dbReference type="RefSeq" id="WP_215219302.1">
    <property type="nucleotide sequence ID" value="NZ_OU015430.1"/>
</dbReference>
<evidence type="ECO:0000313" key="2">
    <source>
        <dbReference type="EMBL" id="CAG4968461.1"/>
    </source>
</evidence>
<dbReference type="Proteomes" id="UP000680116">
    <property type="component" value="Chromosome"/>
</dbReference>